<dbReference type="SUPFAM" id="SSF52540">
    <property type="entry name" value="P-loop containing nucleoside triphosphate hydrolases"/>
    <property type="match status" value="1"/>
</dbReference>
<keyword evidence="1" id="KW-1133">Transmembrane helix</keyword>
<dbReference type="AlphaFoldDB" id="A0A0M8MRG8"/>
<feature type="transmembrane region" description="Helical" evidence="1">
    <location>
        <begin position="127"/>
        <end position="147"/>
    </location>
</feature>
<protein>
    <recommendedName>
        <fullName evidence="2">YobI-like P-loop NTPase domain-containing protein</fullName>
    </recommendedName>
</protein>
<feature type="domain" description="YobI-like P-loop NTPase" evidence="2">
    <location>
        <begin position="29"/>
        <end position="416"/>
    </location>
</feature>
<proteinExistence type="predicted"/>
<keyword evidence="4" id="KW-1185">Reference proteome</keyword>
<reference evidence="3" key="1">
    <citation type="submission" date="2015-04" db="EMBL/GenBank/DDBJ databases">
        <title>Complete genome sequence of Microbacterium chocolatum SIT 101, a bacterium enantioselectively hydrolyzing mesomeric diesters.</title>
        <authorList>
            <person name="Li X."/>
            <person name="Xu Y."/>
        </authorList>
    </citation>
    <scope>NUCLEOTIDE SEQUENCE [LARGE SCALE GENOMIC DNA]</scope>
    <source>
        <strain evidence="3">SIT 101</strain>
    </source>
</reference>
<organism evidence="3 4">
    <name type="scientific">Microbacterium aurantiacum</name>
    <dbReference type="NCBI Taxonomy" id="162393"/>
    <lineage>
        <taxon>Bacteria</taxon>
        <taxon>Bacillati</taxon>
        <taxon>Actinomycetota</taxon>
        <taxon>Actinomycetes</taxon>
        <taxon>Micrococcales</taxon>
        <taxon>Microbacteriaceae</taxon>
        <taxon>Microbacterium</taxon>
    </lineage>
</organism>
<comment type="caution">
    <text evidence="3">The sequence shown here is derived from an EMBL/GenBank/DDBJ whole genome shotgun (WGS) entry which is preliminary data.</text>
</comment>
<sequence length="1194" mass="129541">MTDASETVTSPLRLESLVPRFVSDQHGTYRDELVDLLTDDDRRARVWNIALTGGYGSGKSSVLAGVRDQLGKRVVEISLSSLSDVGVERGDDLNNYIQKEIVKQLLYRERPSRVPGSRFKRISRLPVGRTLVASALVAVLIALTLWITGWGAPFQLAPANEGMRVPLLLSAALIAGVIAYVVMALLHNRIRIDKLGTSATSVSLTAESDGGSYFDEYLDEIVYFFEKTRRDIVIIEDLDRFEDPTIYASLRELNTVLNTSRQLRKRPVHFVYAVRDSIFEDLEVPRDTPDGPDAAPGVWQADRGLSDAATQRTKFFELVVPIVPFITHRSSADLLFDLAAEVDSAISFEAVRVVAKHVTDMRLLRNILNEFRVFHARVLAGGKLGGLTSSGLFALVAYKNTHMKQFELIRVGSSELDVLYRRSREIIASGMDTASATLAALREQGTQIAATDARAEQLGAALQDLVERWLPRVHRRGHTATYRIGGADWAPAALSTARFWEAAIDSGHALQVVVNGEVLFELTADEIAADLGVPVPARWSDQVVADTAAASEDARAELQWYRTADFQQLLMRQTSDSSSRLIRGTVDPLLHDLLAEGLIDRNFALYASEFYGVIASAAAMTYVIQHLQADTPDHDYPLDEKDVDAVLELGGPRAFESTGLFNIAIYDQLLAREDGRLAKNIAALAVADPAAVGFMRSYLQRGRLPATLISRVAAQWDGVFKFIDTEGPAVAADQLDLVVAAFESLNPELEYEVPDDVKRLLAENPGRLTELSADGTPQRATAALTQLGVRLADIRALPPAAQRSVVVARRYEVNAPNLEVAVGGGDIALDAIMQLEDPTFDHVLGHFEAYLSSIDASHRPSITDVDMAVDVMEAAELSRAGAASEIARRMPAEMLIRDINAVPATLLPVLAESHRFPLTFANVTNYIAVRSLDAPLIEYLAASPTLAVPPETDVTARITLAARLVSEDELDVAARVTLAGQLVDTVPASRSMGDEADLVTALMNAGLLDDSASTFQALATAHAQEAFVVESQTAPDWIVSSNASATLVASLLRNPDVSPRVKTLLADAIPRNAAWGSTDMLEALGAWAEVTREPLPAETLQLMQMSGASTSSKVAALSASVATVPGLVPQYVAQLGGAYAEVLQPANTYVDLPLVPDPTPFLELLKDSDTAVSSFNEVDGVMRVYRHRPRPNGD</sequence>
<dbReference type="Proteomes" id="UP000037737">
    <property type="component" value="Unassembled WGS sequence"/>
</dbReference>
<keyword evidence="1" id="KW-0472">Membrane</keyword>
<accession>A0A0M8MRG8</accession>
<dbReference type="PATRIC" id="fig|84292.3.peg.567"/>
<dbReference type="InterPro" id="IPR048428">
    <property type="entry name" value="YobI-NTPase"/>
</dbReference>
<evidence type="ECO:0000259" key="2">
    <source>
        <dbReference type="Pfam" id="PF20693"/>
    </source>
</evidence>
<evidence type="ECO:0000313" key="3">
    <source>
        <dbReference type="EMBL" id="KOS12300.1"/>
    </source>
</evidence>
<name>A0A0M8MRG8_9MICO</name>
<evidence type="ECO:0000256" key="1">
    <source>
        <dbReference type="SAM" id="Phobius"/>
    </source>
</evidence>
<dbReference type="Pfam" id="PF20693">
    <property type="entry name" value="YobI-ATPase"/>
    <property type="match status" value="1"/>
</dbReference>
<feature type="transmembrane region" description="Helical" evidence="1">
    <location>
        <begin position="167"/>
        <end position="186"/>
    </location>
</feature>
<keyword evidence="1" id="KW-0812">Transmembrane</keyword>
<gene>
    <name evidence="3" type="ORF">XI38_02735</name>
</gene>
<evidence type="ECO:0000313" key="4">
    <source>
        <dbReference type="Proteomes" id="UP000037737"/>
    </source>
</evidence>
<dbReference type="KEGG" id="mcw:A8L33_03555"/>
<dbReference type="EMBL" id="LAVO01000001">
    <property type="protein sequence ID" value="KOS12300.1"/>
    <property type="molecule type" value="Genomic_DNA"/>
</dbReference>
<dbReference type="InterPro" id="IPR027417">
    <property type="entry name" value="P-loop_NTPase"/>
</dbReference>